<evidence type="ECO:0000313" key="2">
    <source>
        <dbReference type="Proteomes" id="UP000032076"/>
    </source>
</evidence>
<dbReference type="Proteomes" id="UP000032076">
    <property type="component" value="Unassembled WGS sequence"/>
</dbReference>
<protein>
    <submittedName>
        <fullName evidence="1">Uncharacterized protein</fullName>
    </submittedName>
</protein>
<gene>
    <name evidence="1" type="ORF">B4167_0052</name>
</gene>
<organism evidence="1 2">
    <name type="scientific">Caldibacillus thermoamylovorans</name>
    <dbReference type="NCBI Taxonomy" id="35841"/>
    <lineage>
        <taxon>Bacteria</taxon>
        <taxon>Bacillati</taxon>
        <taxon>Bacillota</taxon>
        <taxon>Bacilli</taxon>
        <taxon>Bacillales</taxon>
        <taxon>Bacillaceae</taxon>
        <taxon>Caldibacillus</taxon>
    </lineage>
</organism>
<dbReference type="EMBL" id="JXLU01000029">
    <property type="protein sequence ID" value="KIO73634.1"/>
    <property type="molecule type" value="Genomic_DNA"/>
</dbReference>
<reference evidence="1 2" key="1">
    <citation type="submission" date="2015-01" db="EMBL/GenBank/DDBJ databases">
        <title>Draft Genome Sequences of Four Bacillus thermoamylovorans Strains, Isolated From Food Products.</title>
        <authorList>
            <person name="Krawcyk A.O."/>
            <person name="Berendsen E.M."/>
            <person name="Eijlander R.T."/>
            <person name="de Jong A."/>
            <person name="Wells-Bennik M."/>
            <person name="Kuipers O.P."/>
        </authorList>
    </citation>
    <scope>NUCLEOTIDE SEQUENCE [LARGE SCALE GENOMIC DNA]</scope>
    <source>
        <strain evidence="1 2">B4167</strain>
    </source>
</reference>
<name>A0ABD4A907_9BACI</name>
<sequence>MVDHSPNLNSLTNNLILAKMFTIEKKTFGTFITSSPVK</sequence>
<dbReference type="AlphaFoldDB" id="A0ABD4A907"/>
<accession>A0ABD4A907</accession>
<evidence type="ECO:0000313" key="1">
    <source>
        <dbReference type="EMBL" id="KIO73634.1"/>
    </source>
</evidence>
<comment type="caution">
    <text evidence="1">The sequence shown here is derived from an EMBL/GenBank/DDBJ whole genome shotgun (WGS) entry which is preliminary data.</text>
</comment>
<proteinExistence type="predicted"/>